<dbReference type="AlphaFoldDB" id="A0AAD1D6G2"/>
<accession>A0AAD1D6G2</accession>
<dbReference type="InterPro" id="IPR011042">
    <property type="entry name" value="6-blade_b-propeller_TolB-like"/>
</dbReference>
<dbReference type="Gene3D" id="2.120.10.30">
    <property type="entry name" value="TolB, C-terminal domain"/>
    <property type="match status" value="1"/>
</dbReference>
<dbReference type="SUPFAM" id="SSF82171">
    <property type="entry name" value="DPP6 N-terminal domain-like"/>
    <property type="match status" value="1"/>
</dbReference>
<evidence type="ECO:0000313" key="5">
    <source>
        <dbReference type="EMBL" id="RKS91234.1"/>
    </source>
</evidence>
<dbReference type="Proteomes" id="UP000276029">
    <property type="component" value="Unassembled WGS sequence"/>
</dbReference>
<proteinExistence type="predicted"/>
<evidence type="ECO:0000313" key="7">
    <source>
        <dbReference type="Proteomes" id="UP000276029"/>
    </source>
</evidence>
<dbReference type="EMBL" id="RBWX01000007">
    <property type="protein sequence ID" value="RKS91234.1"/>
    <property type="molecule type" value="Genomic_DNA"/>
</dbReference>
<dbReference type="PANTHER" id="PTHR42776">
    <property type="entry name" value="SERINE PEPTIDASE S9 FAMILY MEMBER"/>
    <property type="match status" value="1"/>
</dbReference>
<evidence type="ECO:0000256" key="2">
    <source>
        <dbReference type="ARBA" id="ARBA00022825"/>
    </source>
</evidence>
<evidence type="ECO:0000313" key="4">
    <source>
        <dbReference type="EMBL" id="BBE34202.1"/>
    </source>
</evidence>
<dbReference type="Pfam" id="PF07676">
    <property type="entry name" value="PD40"/>
    <property type="match status" value="1"/>
</dbReference>
<name>A0AAD1D6G2_SPHMI</name>
<dbReference type="PANTHER" id="PTHR42776:SF27">
    <property type="entry name" value="DIPEPTIDYL PEPTIDASE FAMILY MEMBER 6"/>
    <property type="match status" value="1"/>
</dbReference>
<keyword evidence="7" id="KW-1185">Reference proteome</keyword>
<keyword evidence="5" id="KW-0645">Protease</keyword>
<keyword evidence="2" id="KW-0720">Serine protease</keyword>
<dbReference type="RefSeq" id="WP_121047707.1">
    <property type="nucleotide sequence ID" value="NZ_AP018711.1"/>
</dbReference>
<protein>
    <submittedName>
        <fullName evidence="4">Acylaminoacyl-peptidase</fullName>
    </submittedName>
    <submittedName>
        <fullName evidence="5">Dipeptidyl aminopeptidase/acylaminoacyl peptidase</fullName>
    </submittedName>
</protein>
<gene>
    <name evidence="5" type="ORF">DFR51_0791</name>
    <name evidence="4" type="ORF">SmB9_18600</name>
</gene>
<dbReference type="SUPFAM" id="SSF53474">
    <property type="entry name" value="alpha/beta-Hydrolases"/>
    <property type="match status" value="1"/>
</dbReference>
<evidence type="ECO:0000259" key="3">
    <source>
        <dbReference type="Pfam" id="PF00326"/>
    </source>
</evidence>
<dbReference type="GO" id="GO:0006508">
    <property type="term" value="P:proteolysis"/>
    <property type="evidence" value="ECO:0007669"/>
    <property type="project" value="InterPro"/>
</dbReference>
<reference evidence="4 6" key="1">
    <citation type="submission" date="2018-06" db="EMBL/GenBank/DDBJ databases">
        <title>Complete Genome Sequence of the Microcystin-Degrading Bacterium Sphingosinicella microcystinivorans Strain B-9.</title>
        <authorList>
            <person name="Jin H."/>
            <person name="Nishizawa T."/>
            <person name="Guo Y."/>
            <person name="Nishizawa A."/>
            <person name="Park H."/>
            <person name="Kato H."/>
            <person name="Tsuji K."/>
            <person name="Harada K."/>
        </authorList>
    </citation>
    <scope>NUCLEOTIDE SEQUENCE [LARGE SCALE GENOMIC DNA]</scope>
    <source>
        <strain evidence="4 6">B9</strain>
    </source>
</reference>
<dbReference type="EMBL" id="AP018711">
    <property type="protein sequence ID" value="BBE34202.1"/>
    <property type="molecule type" value="Genomic_DNA"/>
</dbReference>
<keyword evidence="1" id="KW-0378">Hydrolase</keyword>
<dbReference type="KEGG" id="smic:SmB9_18600"/>
<reference evidence="5 7" key="2">
    <citation type="submission" date="2018-10" db="EMBL/GenBank/DDBJ databases">
        <title>Genomic Encyclopedia of Type Strains, Phase IV (KMG-IV): sequencing the most valuable type-strain genomes for metagenomic binning, comparative biology and taxonomic classification.</title>
        <authorList>
            <person name="Goeker M."/>
        </authorList>
    </citation>
    <scope>NUCLEOTIDE SEQUENCE [LARGE SCALE GENOMIC DNA]</scope>
    <source>
        <strain evidence="5 7">DSM 19791</strain>
    </source>
</reference>
<keyword evidence="5" id="KW-0031">Aminopeptidase</keyword>
<dbReference type="Proteomes" id="UP000275727">
    <property type="component" value="Chromosome"/>
</dbReference>
<dbReference type="InterPro" id="IPR029058">
    <property type="entry name" value="AB_hydrolase_fold"/>
</dbReference>
<dbReference type="Pfam" id="PF00326">
    <property type="entry name" value="Peptidase_S9"/>
    <property type="match status" value="1"/>
</dbReference>
<feature type="domain" description="Peptidase S9 prolyl oligopeptidase catalytic" evidence="3">
    <location>
        <begin position="459"/>
        <end position="659"/>
    </location>
</feature>
<dbReference type="GO" id="GO:0004177">
    <property type="term" value="F:aminopeptidase activity"/>
    <property type="evidence" value="ECO:0007669"/>
    <property type="project" value="UniProtKB-KW"/>
</dbReference>
<organism evidence="4 6">
    <name type="scientific">Sphingosinicella microcystinivorans</name>
    <dbReference type="NCBI Taxonomy" id="335406"/>
    <lineage>
        <taxon>Bacteria</taxon>
        <taxon>Pseudomonadati</taxon>
        <taxon>Pseudomonadota</taxon>
        <taxon>Alphaproteobacteria</taxon>
        <taxon>Sphingomonadales</taxon>
        <taxon>Sphingosinicellaceae</taxon>
        <taxon>Sphingosinicella</taxon>
    </lineage>
</organism>
<dbReference type="InterPro" id="IPR001375">
    <property type="entry name" value="Peptidase_S9_cat"/>
</dbReference>
<evidence type="ECO:0000256" key="1">
    <source>
        <dbReference type="ARBA" id="ARBA00022801"/>
    </source>
</evidence>
<dbReference type="InterPro" id="IPR011659">
    <property type="entry name" value="WD40"/>
</dbReference>
<sequence>MKIDIRDTALFKEATAMFAAARQPGTGKICDAAEIAVSPDGKQVIFSGVMMETSEGLPKTRICRLDTAGGDIRVMTFGPNADRSAKFSPDGRRIAFLSDRRKAGDFQLYLLDPASGAASSTPTIDGWVEYLHWSPDGTRILLGVAGHGADISGGQGAIASKQVETATPSWTPDVQTGEESFRWRSAFVYDLASNSARQVNPDNLNIWEANWCGKDAIGAVASPGPGEGLWYDATLHVIDIETRESREVYKPGDQLGWPSASPSGKRLAIAESFCSDRWLVAGDLRIVDTETGDVRKVDTDNIDVTYTEWRSDDTLLISGQRAFEAVVALYDAKSNSCKVVWSSEEITTGGRFVQVAGFGDQGDCALLGETFTRAPEIAVIRDGTYQPVKSLEIGFAEELKDITAEQVVWTASDGLEIHGYILKPKGSGPFPVILHVHGGPVWHWRQNWLGRSLALPFVMLLKRGFAIFYPNPRGSSGRGQEFTRGVFGDLNGADTYDYLSGLDALVERGIADPKRLGVTGGSYGGNMSSWLITQDARFAAAVPVAPHNNQVTERLVSNIPHFMDMILQDSYTNTEGKYYTRSPIMFAQNVKTPTLNIAGLLDKCTPPEEAVQFHNALLINGTKSVLVIYPEEGHGIRSLPAAADYSARLVDWFEQHLKEA</sequence>
<dbReference type="GO" id="GO:0004252">
    <property type="term" value="F:serine-type endopeptidase activity"/>
    <property type="evidence" value="ECO:0007669"/>
    <property type="project" value="TreeGrafter"/>
</dbReference>
<dbReference type="Gene3D" id="3.40.50.1820">
    <property type="entry name" value="alpha/beta hydrolase"/>
    <property type="match status" value="1"/>
</dbReference>
<evidence type="ECO:0000313" key="6">
    <source>
        <dbReference type="Proteomes" id="UP000275727"/>
    </source>
</evidence>